<accession>A0A1S1Q8U4</accession>
<keyword evidence="1" id="KW-1133">Transmembrane helix</keyword>
<comment type="caution">
    <text evidence="2">The sequence shown here is derived from an EMBL/GenBank/DDBJ whole genome shotgun (WGS) entry which is preliminary data.</text>
</comment>
<proteinExistence type="predicted"/>
<dbReference type="Proteomes" id="UP000179627">
    <property type="component" value="Unassembled WGS sequence"/>
</dbReference>
<keyword evidence="1" id="KW-0812">Transmembrane</keyword>
<evidence type="ECO:0000256" key="1">
    <source>
        <dbReference type="SAM" id="Phobius"/>
    </source>
</evidence>
<dbReference type="AlphaFoldDB" id="A0A1S1Q8U4"/>
<dbReference type="RefSeq" id="WP_131803153.1">
    <property type="nucleotide sequence ID" value="NZ_MBLM01000156.1"/>
</dbReference>
<feature type="transmembrane region" description="Helical" evidence="1">
    <location>
        <begin position="180"/>
        <end position="207"/>
    </location>
</feature>
<sequence>MSVDSQGAATAGIGKKDRQEFLWRLTDADIITSRDGGRRLRARVPERTAGALANNVVWLAGETVAVALVLVLALVVGEIDPVSLIGAQVFVLMARAGAEFRQQVRLAHHGMVVDGVVVSLSRLGFLDPDWKPVKVRFVTAQGSTRSCRMVVRRAAVGKRVTVRHDPWWPWRTAWGPSGGALVFLAVARLVGGFLAYFLLMLAGMVALRAML</sequence>
<evidence type="ECO:0000313" key="2">
    <source>
        <dbReference type="EMBL" id="OHV30006.1"/>
    </source>
</evidence>
<dbReference type="OrthoDB" id="7202843at2"/>
<feature type="transmembrane region" description="Helical" evidence="1">
    <location>
        <begin position="64"/>
        <end position="94"/>
    </location>
</feature>
<gene>
    <name evidence="2" type="ORF">CC117_27975</name>
</gene>
<evidence type="ECO:0000313" key="3">
    <source>
        <dbReference type="Proteomes" id="UP000179627"/>
    </source>
</evidence>
<keyword evidence="3" id="KW-1185">Reference proteome</keyword>
<organism evidence="2 3">
    <name type="scientific">Parafrankia colletiae</name>
    <dbReference type="NCBI Taxonomy" id="573497"/>
    <lineage>
        <taxon>Bacteria</taxon>
        <taxon>Bacillati</taxon>
        <taxon>Actinomycetota</taxon>
        <taxon>Actinomycetes</taxon>
        <taxon>Frankiales</taxon>
        <taxon>Frankiaceae</taxon>
        <taxon>Parafrankia</taxon>
    </lineage>
</organism>
<protein>
    <submittedName>
        <fullName evidence="2">Uncharacterized protein</fullName>
    </submittedName>
</protein>
<keyword evidence="1" id="KW-0472">Membrane</keyword>
<dbReference type="EMBL" id="MBLM01000156">
    <property type="protein sequence ID" value="OHV30006.1"/>
    <property type="molecule type" value="Genomic_DNA"/>
</dbReference>
<reference evidence="3" key="1">
    <citation type="submission" date="2016-07" db="EMBL/GenBank/DDBJ databases">
        <title>Sequence Frankia sp. strain CcI1.17.</title>
        <authorList>
            <person name="Ghodhbane-Gtari F."/>
            <person name="Swanson E."/>
            <person name="Gueddou A."/>
            <person name="Morris K."/>
            <person name="Hezbri K."/>
            <person name="Ktari A."/>
            <person name="Nouioui I."/>
            <person name="Abebe-Akele F."/>
            <person name="Simpson S."/>
            <person name="Thomas K."/>
            <person name="Gtari M."/>
            <person name="Tisa L.S."/>
            <person name="Hurst S."/>
        </authorList>
    </citation>
    <scope>NUCLEOTIDE SEQUENCE [LARGE SCALE GENOMIC DNA]</scope>
    <source>
        <strain evidence="3">Cc1.17</strain>
    </source>
</reference>
<name>A0A1S1Q8U4_9ACTN</name>